<protein>
    <submittedName>
        <fullName evidence="2">Glycosyl hydrolase family 65 central catalytic domain-containing protein</fullName>
    </submittedName>
</protein>
<name>A0A1K2C4G9_STRAR</name>
<evidence type="ECO:0000259" key="1">
    <source>
        <dbReference type="Pfam" id="PF03632"/>
    </source>
</evidence>
<sequence length="328" mass="37232">MWRRADRDRYRIRGVVGPDKYHDAYPEAAAPGIDDNACTNVTAAWVLACALEVFDWLPAARRRELAERLGLDDGTLNRWEDISRRVYVPFHGGVISQFEGYGELAELDWDAYRSRYGGIRRPDRILESEGDTVNRYQASKQADTLMLGYLFRPAELRALFDRLGYRLNDEVWRRTVSYYLTHTSHGSTLSSLVHGWVLARERGPDAWRYCEEALLSDVANTQGGTTGEGIHLGAVAGTLDLVERSLAGLEAGPDGLRIDPTPLREMPRCTFTFCYHGHRDIRVRLLPVRLGIRVPRSRLTPPLRVCLPGERLVTVAAGEQRRFRLPVR</sequence>
<evidence type="ECO:0000313" key="2">
    <source>
        <dbReference type="EMBL" id="SFY05793.1"/>
    </source>
</evidence>
<organism evidence="2 3">
    <name type="scientific">Streptomyces atratus</name>
    <dbReference type="NCBI Taxonomy" id="1893"/>
    <lineage>
        <taxon>Bacteria</taxon>
        <taxon>Bacillati</taxon>
        <taxon>Actinomycetota</taxon>
        <taxon>Actinomycetes</taxon>
        <taxon>Kitasatosporales</taxon>
        <taxon>Streptomycetaceae</taxon>
        <taxon>Streptomyces</taxon>
    </lineage>
</organism>
<dbReference type="PANTHER" id="PTHR11051:SF8">
    <property type="entry name" value="PROTEIN-GLUCOSYLGALACTOSYLHYDROXYLYSINE GLUCOSIDASE"/>
    <property type="match status" value="1"/>
</dbReference>
<dbReference type="GO" id="GO:0004553">
    <property type="term" value="F:hydrolase activity, hydrolyzing O-glycosyl compounds"/>
    <property type="evidence" value="ECO:0007669"/>
    <property type="project" value="TreeGrafter"/>
</dbReference>
<dbReference type="EMBL" id="FPJO01000010">
    <property type="protein sequence ID" value="SFY05793.1"/>
    <property type="molecule type" value="Genomic_DNA"/>
</dbReference>
<dbReference type="InterPro" id="IPR005195">
    <property type="entry name" value="Glyco_hydro_65_M"/>
</dbReference>
<proteinExistence type="predicted"/>
<reference evidence="2 3" key="1">
    <citation type="submission" date="2016-11" db="EMBL/GenBank/DDBJ databases">
        <authorList>
            <person name="Jaros S."/>
            <person name="Januszkiewicz K."/>
            <person name="Wedrychowicz H."/>
        </authorList>
    </citation>
    <scope>NUCLEOTIDE SEQUENCE [LARGE SCALE GENOMIC DNA]</scope>
    <source>
        <strain evidence="2 3">OK807</strain>
    </source>
</reference>
<dbReference type="InterPro" id="IPR012341">
    <property type="entry name" value="6hp_glycosidase-like_sf"/>
</dbReference>
<dbReference type="STRING" id="1893.SAMN02787144_101036"/>
<dbReference type="AlphaFoldDB" id="A0A1K2C4G9"/>
<dbReference type="InterPro" id="IPR008928">
    <property type="entry name" value="6-hairpin_glycosidase_sf"/>
</dbReference>
<dbReference type="SUPFAM" id="SSF48208">
    <property type="entry name" value="Six-hairpin glycosidases"/>
    <property type="match status" value="1"/>
</dbReference>
<evidence type="ECO:0000313" key="3">
    <source>
        <dbReference type="Proteomes" id="UP000181909"/>
    </source>
</evidence>
<dbReference type="GO" id="GO:0005975">
    <property type="term" value="P:carbohydrate metabolic process"/>
    <property type="evidence" value="ECO:0007669"/>
    <property type="project" value="InterPro"/>
</dbReference>
<gene>
    <name evidence="2" type="ORF">SAMN02787144_101036</name>
</gene>
<accession>A0A1K2C4G9</accession>
<dbReference type="Gene3D" id="1.50.10.10">
    <property type="match status" value="1"/>
</dbReference>
<dbReference type="Pfam" id="PF03632">
    <property type="entry name" value="Glyco_hydro_65m"/>
    <property type="match status" value="1"/>
</dbReference>
<dbReference type="PANTHER" id="PTHR11051">
    <property type="entry name" value="GLYCOSYL HYDROLASE-RELATED"/>
    <property type="match status" value="1"/>
</dbReference>
<feature type="domain" description="Glycoside hydrolase family 65 central catalytic" evidence="1">
    <location>
        <begin position="6"/>
        <end position="239"/>
    </location>
</feature>
<keyword evidence="2" id="KW-0378">Hydrolase</keyword>
<dbReference type="Proteomes" id="UP000181909">
    <property type="component" value="Unassembled WGS sequence"/>
</dbReference>